<accession>E4Z2Q3</accession>
<dbReference type="AlphaFoldDB" id="E4Z2Q3"/>
<sequence length="99" mass="11337">MNANEDEIQAAMLHHVMIRLSRPTFLQREGIYLLGSLKSIIDQIGPVQPVLEIFSHPTEYDRSATELHKFGIIGDYFSAIELKKTLVCPVRWEKKSKVV</sequence>
<gene>
    <name evidence="1" type="ORF">GSOID_T00024080001</name>
</gene>
<reference evidence="1" key="1">
    <citation type="journal article" date="2010" name="Science">
        <title>Plasticity of animal genome architecture unmasked by rapid evolution of a pelagic tunicate.</title>
        <authorList>
            <person name="Denoeud F."/>
            <person name="Henriet S."/>
            <person name="Mungpakdee S."/>
            <person name="Aury J.M."/>
            <person name="Da Silva C."/>
            <person name="Brinkmann H."/>
            <person name="Mikhaleva J."/>
            <person name="Olsen L.C."/>
            <person name="Jubin C."/>
            <person name="Canestro C."/>
            <person name="Bouquet J.M."/>
            <person name="Danks G."/>
            <person name="Poulain J."/>
            <person name="Campsteijn C."/>
            <person name="Adamski M."/>
            <person name="Cross I."/>
            <person name="Yadetie F."/>
            <person name="Muffato M."/>
            <person name="Louis A."/>
            <person name="Butcher S."/>
            <person name="Tsagkogeorga G."/>
            <person name="Konrad A."/>
            <person name="Singh S."/>
            <person name="Jensen M.F."/>
            <person name="Cong E.H."/>
            <person name="Eikeseth-Otteraa H."/>
            <person name="Noel B."/>
            <person name="Anthouard V."/>
            <person name="Porcel B.M."/>
            <person name="Kachouri-Lafond R."/>
            <person name="Nishino A."/>
            <person name="Ugolini M."/>
            <person name="Chourrout P."/>
            <person name="Nishida H."/>
            <person name="Aasland R."/>
            <person name="Huzurbazar S."/>
            <person name="Westhof E."/>
            <person name="Delsuc F."/>
            <person name="Lehrach H."/>
            <person name="Reinhardt R."/>
            <person name="Weissenbach J."/>
            <person name="Roy S.W."/>
            <person name="Artiguenave F."/>
            <person name="Postlethwait J.H."/>
            <person name="Manak J.R."/>
            <person name="Thompson E.M."/>
            <person name="Jaillon O."/>
            <person name="Du Pasquier L."/>
            <person name="Boudinot P."/>
            <person name="Liberles D.A."/>
            <person name="Volff J.N."/>
            <person name="Philippe H."/>
            <person name="Lenhard B."/>
            <person name="Roest Crollius H."/>
            <person name="Wincker P."/>
            <person name="Chourrout D."/>
        </authorList>
    </citation>
    <scope>NUCLEOTIDE SEQUENCE [LARGE SCALE GENOMIC DNA]</scope>
</reference>
<organism evidence="1">
    <name type="scientific">Oikopleura dioica</name>
    <name type="common">Tunicate</name>
    <dbReference type="NCBI Taxonomy" id="34765"/>
    <lineage>
        <taxon>Eukaryota</taxon>
        <taxon>Metazoa</taxon>
        <taxon>Chordata</taxon>
        <taxon>Tunicata</taxon>
        <taxon>Appendicularia</taxon>
        <taxon>Copelata</taxon>
        <taxon>Oikopleuridae</taxon>
        <taxon>Oikopleura</taxon>
    </lineage>
</organism>
<name>E4Z2Q3_OIKDI</name>
<proteinExistence type="predicted"/>
<protein>
    <submittedName>
        <fullName evidence="1">Uncharacterized protein</fullName>
    </submittedName>
</protein>
<dbReference type="Proteomes" id="UP000011014">
    <property type="component" value="Unassembled WGS sequence"/>
</dbReference>
<dbReference type="EMBL" id="FN656774">
    <property type="protein sequence ID" value="CBY41981.1"/>
    <property type="molecule type" value="Genomic_DNA"/>
</dbReference>
<evidence type="ECO:0000313" key="1">
    <source>
        <dbReference type="EMBL" id="CBY41981.1"/>
    </source>
</evidence>